<evidence type="ECO:0000313" key="2">
    <source>
        <dbReference type="Proteomes" id="UP000887572"/>
    </source>
</evidence>
<evidence type="ECO:0000256" key="1">
    <source>
        <dbReference type="SAM" id="SignalP"/>
    </source>
</evidence>
<feature type="signal peptide" evidence="1">
    <location>
        <begin position="1"/>
        <end position="24"/>
    </location>
</feature>
<sequence>MKPMSTLLLFNFAVLLLLHSPYKHDPIILSNRADLSRQDIRGLVRKLKQLQHTVDEVSMFECANVHWRLLKPTQKAIRYCKQLLNGTDRFKRPANAQLVRHFSRLTKNATYCDEAHFERAKAGLAELLERDGSYTIDEQQVQQAIKEFILELKLSILETELTAKIAAFTNPCIYGKEFKQLSQAIKHELAEFGYIVEAWPKALKENFQEKLYKFVQFAREQSEPLKQTFWHKLDAISSKSKTTFEALKQNFYEWKKSAATQSPEAKQKKFGQIIWQTKQIFANFSLDMQNIGIPRHDIDEKNGHVEVFEQIIKIVQEEIESEKQEMNETFKFKMSNDYELA</sequence>
<dbReference type="AlphaFoldDB" id="A0A914GPQ4"/>
<feature type="chain" id="PRO_5036710483" evidence="1">
    <location>
        <begin position="25"/>
        <end position="341"/>
    </location>
</feature>
<name>A0A914GPQ4_GLORO</name>
<dbReference type="Proteomes" id="UP000887572">
    <property type="component" value="Unplaced"/>
</dbReference>
<proteinExistence type="predicted"/>
<dbReference type="WBParaSite" id="Gr19_v10_g10200.t1">
    <property type="protein sequence ID" value="Gr19_v10_g10200.t1"/>
    <property type="gene ID" value="Gr19_v10_g10200"/>
</dbReference>
<protein>
    <submittedName>
        <fullName evidence="3">Uncharacterized protein</fullName>
    </submittedName>
</protein>
<evidence type="ECO:0000313" key="3">
    <source>
        <dbReference type="WBParaSite" id="Gr19_v10_g10200.t1"/>
    </source>
</evidence>
<reference evidence="3" key="1">
    <citation type="submission" date="2022-11" db="UniProtKB">
        <authorList>
            <consortium name="WormBaseParasite"/>
        </authorList>
    </citation>
    <scope>IDENTIFICATION</scope>
</reference>
<accession>A0A914GPQ4</accession>
<organism evidence="2 3">
    <name type="scientific">Globodera rostochiensis</name>
    <name type="common">Golden nematode worm</name>
    <name type="synonym">Heterodera rostochiensis</name>
    <dbReference type="NCBI Taxonomy" id="31243"/>
    <lineage>
        <taxon>Eukaryota</taxon>
        <taxon>Metazoa</taxon>
        <taxon>Ecdysozoa</taxon>
        <taxon>Nematoda</taxon>
        <taxon>Chromadorea</taxon>
        <taxon>Rhabditida</taxon>
        <taxon>Tylenchina</taxon>
        <taxon>Tylenchomorpha</taxon>
        <taxon>Tylenchoidea</taxon>
        <taxon>Heteroderidae</taxon>
        <taxon>Heteroderinae</taxon>
        <taxon>Globodera</taxon>
    </lineage>
</organism>
<keyword evidence="1" id="KW-0732">Signal</keyword>
<keyword evidence="2" id="KW-1185">Reference proteome</keyword>